<dbReference type="AlphaFoldDB" id="A0AAX2J2J6"/>
<protein>
    <submittedName>
        <fullName evidence="1">Uncharacterized protein</fullName>
    </submittedName>
</protein>
<evidence type="ECO:0000313" key="2">
    <source>
        <dbReference type="Proteomes" id="UP000248598"/>
    </source>
</evidence>
<sequence>MKPRIYKIVYREDKSIYIFRTPRTEKEFQTYEEARAAFDKVRKPKEQILQILEPVFTNNYLINFNICEIYPSLTKFSADKFVCSKSFAKRRDQPNHANVRSTIQRLGRICQEIS</sequence>
<dbReference type="Proteomes" id="UP000248598">
    <property type="component" value="Chromosome 1"/>
</dbReference>
<evidence type="ECO:0000313" key="1">
    <source>
        <dbReference type="EMBL" id="SQH24304.1"/>
    </source>
</evidence>
<organism evidence="1 2">
    <name type="scientific">Kingella kingae</name>
    <dbReference type="NCBI Taxonomy" id="504"/>
    <lineage>
        <taxon>Bacteria</taxon>
        <taxon>Pseudomonadati</taxon>
        <taxon>Pseudomonadota</taxon>
        <taxon>Betaproteobacteria</taxon>
        <taxon>Neisseriales</taxon>
        <taxon>Neisseriaceae</taxon>
        <taxon>Kingella</taxon>
    </lineage>
</organism>
<reference evidence="1 2" key="1">
    <citation type="submission" date="2018-06" db="EMBL/GenBank/DDBJ databases">
        <authorList>
            <consortium name="Pathogen Informatics"/>
            <person name="Doyle S."/>
        </authorList>
    </citation>
    <scope>NUCLEOTIDE SEQUENCE [LARGE SCALE GENOMIC DNA]</scope>
    <source>
        <strain evidence="1 2">NCTC10529</strain>
    </source>
</reference>
<accession>A0AAX2J2J6</accession>
<gene>
    <name evidence="1" type="ORF">NCTC10529_00468</name>
</gene>
<name>A0AAX2J2J6_KINKI</name>
<proteinExistence type="predicted"/>
<dbReference type="EMBL" id="LS483426">
    <property type="protein sequence ID" value="SQH24304.1"/>
    <property type="molecule type" value="Genomic_DNA"/>
</dbReference>